<comment type="caution">
    <text evidence="2">The sequence shown here is derived from an EMBL/GenBank/DDBJ whole genome shotgun (WGS) entry which is preliminary data.</text>
</comment>
<keyword evidence="3" id="KW-1185">Reference proteome</keyword>
<reference evidence="2 3" key="1">
    <citation type="submission" date="2018-10" db="EMBL/GenBank/DDBJ databases">
        <title>Genomic Encyclopedia of Archaeal and Bacterial Type Strains, Phase II (KMG-II): from individual species to whole genera.</title>
        <authorList>
            <person name="Goeker M."/>
        </authorList>
    </citation>
    <scope>NUCLEOTIDE SEQUENCE [LARGE SCALE GENOMIC DNA]</scope>
    <source>
        <strain evidence="2 3">RP-AC37</strain>
    </source>
</reference>
<proteinExistence type="predicted"/>
<dbReference type="Gene3D" id="3.30.70.2970">
    <property type="entry name" value="Protein of unknown function (DUF541), domain 2"/>
    <property type="match status" value="1"/>
</dbReference>
<sequence>MTAAPAQRRAWLAVLVLAALALALLTLAPGGRSEAATPSDPEGVTVSATGRSSAPPDVVRLSLAAEAGAAKSGDALAAASTASRRILAALRASGVAAADVQTTGLQVQPRYTGSRVTGYTARQSVGALVRDVARAGGVVDAAAAAGGAAFRVDGLSYGLEDDEAALTSARKAAFALATERARTYAAAAGRSLGAVLEVVEGSPAQPYASAAAASSGGGGAFDAPSLAPGSLDAAVTVTVRFALG</sequence>
<dbReference type="PANTHER" id="PTHR34387:SF1">
    <property type="entry name" value="PERIPLASMIC IMMUNOGENIC PROTEIN"/>
    <property type="match status" value="1"/>
</dbReference>
<dbReference type="GO" id="GO:0006974">
    <property type="term" value="P:DNA damage response"/>
    <property type="evidence" value="ECO:0007669"/>
    <property type="project" value="TreeGrafter"/>
</dbReference>
<feature type="region of interest" description="Disordered" evidence="1">
    <location>
        <begin position="31"/>
        <end position="54"/>
    </location>
</feature>
<dbReference type="AlphaFoldDB" id="A0A420XL28"/>
<dbReference type="RefSeq" id="WP_121194737.1">
    <property type="nucleotide sequence ID" value="NZ_RBWV01000015.1"/>
</dbReference>
<evidence type="ECO:0000313" key="3">
    <source>
        <dbReference type="Proteomes" id="UP000281955"/>
    </source>
</evidence>
<evidence type="ECO:0000313" key="2">
    <source>
        <dbReference type="EMBL" id="RKS69309.1"/>
    </source>
</evidence>
<dbReference type="Gene3D" id="3.30.110.170">
    <property type="entry name" value="Protein of unknown function (DUF541), domain 1"/>
    <property type="match status" value="1"/>
</dbReference>
<evidence type="ECO:0000256" key="1">
    <source>
        <dbReference type="SAM" id="MobiDB-lite"/>
    </source>
</evidence>
<dbReference type="PROSITE" id="PS51318">
    <property type="entry name" value="TAT"/>
    <property type="match status" value="1"/>
</dbReference>
<dbReference type="InterPro" id="IPR006311">
    <property type="entry name" value="TAT_signal"/>
</dbReference>
<dbReference type="Pfam" id="PF04402">
    <property type="entry name" value="SIMPL"/>
    <property type="match status" value="1"/>
</dbReference>
<dbReference type="InParanoid" id="A0A420XL28"/>
<gene>
    <name evidence="2" type="ORF">CLV35_3486</name>
</gene>
<dbReference type="Proteomes" id="UP000281955">
    <property type="component" value="Unassembled WGS sequence"/>
</dbReference>
<evidence type="ECO:0008006" key="4">
    <source>
        <dbReference type="Google" id="ProtNLM"/>
    </source>
</evidence>
<accession>A0A420XL28</accession>
<dbReference type="InterPro" id="IPR052022">
    <property type="entry name" value="26kDa_periplasmic_antigen"/>
</dbReference>
<organism evidence="2 3">
    <name type="scientific">Motilibacter peucedani</name>
    <dbReference type="NCBI Taxonomy" id="598650"/>
    <lineage>
        <taxon>Bacteria</taxon>
        <taxon>Bacillati</taxon>
        <taxon>Actinomycetota</taxon>
        <taxon>Actinomycetes</taxon>
        <taxon>Motilibacterales</taxon>
        <taxon>Motilibacteraceae</taxon>
        <taxon>Motilibacter</taxon>
    </lineage>
</organism>
<name>A0A420XL28_9ACTN</name>
<protein>
    <recommendedName>
        <fullName evidence="4">DUF541 domain-containing protein</fullName>
    </recommendedName>
</protein>
<dbReference type="InterPro" id="IPR007497">
    <property type="entry name" value="SIMPL/DUF541"/>
</dbReference>
<dbReference type="PANTHER" id="PTHR34387">
    <property type="entry name" value="SLR1258 PROTEIN"/>
    <property type="match status" value="1"/>
</dbReference>
<dbReference type="EMBL" id="RBWV01000015">
    <property type="protein sequence ID" value="RKS69309.1"/>
    <property type="molecule type" value="Genomic_DNA"/>
</dbReference>